<evidence type="ECO:0000256" key="2">
    <source>
        <dbReference type="ARBA" id="ARBA00022679"/>
    </source>
</evidence>
<dbReference type="PANTHER" id="PTHR10515">
    <property type="entry name" value="THYMIDINE PHOSPHORYLASE"/>
    <property type="match status" value="1"/>
</dbReference>
<dbReference type="Pfam" id="PF00591">
    <property type="entry name" value="Glycos_transf_3"/>
    <property type="match status" value="1"/>
</dbReference>
<keyword evidence="2 3" id="KW-0808">Transferase</keyword>
<dbReference type="Gene3D" id="3.90.1170.30">
    <property type="entry name" value="Pyrimidine nucleoside phosphorylase-like, C-terminal domain"/>
    <property type="match status" value="1"/>
</dbReference>
<dbReference type="EC" id="2.4.2.4" evidence="3"/>
<evidence type="ECO:0000259" key="4">
    <source>
        <dbReference type="Pfam" id="PF00591"/>
    </source>
</evidence>
<evidence type="ECO:0000256" key="1">
    <source>
        <dbReference type="ARBA" id="ARBA00022676"/>
    </source>
</evidence>
<comment type="function">
    <text evidence="3">Catalyzes the reversible phosphorolysis of thymidine. The produced molecules are then utilized as carbon and energy sources or in the rescue of pyrimidine bases for nucleotide synthesis.</text>
</comment>
<organism evidence="6 7">
    <name type="scientific">Limulus polyphemus</name>
    <name type="common">Atlantic horseshoe crab</name>
    <dbReference type="NCBI Taxonomy" id="6850"/>
    <lineage>
        <taxon>Eukaryota</taxon>
        <taxon>Metazoa</taxon>
        <taxon>Ecdysozoa</taxon>
        <taxon>Arthropoda</taxon>
        <taxon>Chelicerata</taxon>
        <taxon>Merostomata</taxon>
        <taxon>Xiphosura</taxon>
        <taxon>Limulidae</taxon>
        <taxon>Limulus</taxon>
    </lineage>
</organism>
<sequence>MWNITELIKKKRDGHPLTEEDIKHFIAAVVSKENGYNSISESQIGAMLMSMFLNGMNDSETSILTLEIANSGKKFEWPAEWKELLVDKHSTGGVGDKISHVLVPALAACGLKIPMISGRGLDITGGTLDKLESIPGFSVSCSPEQMKQCLEEVGCCIVGQTEEIVPADRVLYRTRDLTATVNSVPLITASIVSKKLAEGVSALVFDVKLGKGAMLKEKEARHLAEEMVVACSMNNIKTTAFLTSMDAPIGKMIGNSLEIVEVLECLKGSRTSVDILELVESLGVELLLLTGRAASKKEGEAMIRQVLDDGSALEKFQKMMVLQGVAPDLARKLCSHDVDPRELLPSTRHVTRLHYQGSPGYIENIEALNLAQVWREEMNRAECFNYGAGVELLTCIGRRIEKGEPWAVIHHDQDCLSESQLSRLEGALRVSPEKVLRSSRIIDVMKSEKLSSKMK</sequence>
<comment type="subunit">
    <text evidence="3">Homodimer.</text>
</comment>
<keyword evidence="6" id="KW-1185">Reference proteome</keyword>
<dbReference type="InterPro" id="IPR036566">
    <property type="entry name" value="PYNP-like_C_sf"/>
</dbReference>
<dbReference type="SUPFAM" id="SSF54680">
    <property type="entry name" value="Pyrimidine nucleoside phosphorylase C-terminal domain"/>
    <property type="match status" value="1"/>
</dbReference>
<proteinExistence type="inferred from homology"/>
<comment type="similarity">
    <text evidence="3">Belongs to the thymidine/pyrimidine-nucleoside phosphorylase family.</text>
</comment>
<evidence type="ECO:0000313" key="6">
    <source>
        <dbReference type="Proteomes" id="UP000694941"/>
    </source>
</evidence>
<accession>A0ABM1BCI0</accession>
<dbReference type="InterPro" id="IPR000053">
    <property type="entry name" value="Thymidine/pyrmidine_PPase"/>
</dbReference>
<feature type="domain" description="Glycosyl transferase family 3 N-terminal" evidence="5">
    <location>
        <begin position="6"/>
        <end position="72"/>
    </location>
</feature>
<protein>
    <recommendedName>
        <fullName evidence="3">Thymidine phosphorylase</fullName>
        <shortName evidence="3">TP</shortName>
        <ecNumber evidence="3">2.4.2.4</ecNumber>
    </recommendedName>
    <alternativeName>
        <fullName evidence="3">TdRPase</fullName>
    </alternativeName>
</protein>
<dbReference type="PIRSF" id="PIRSF000478">
    <property type="entry name" value="TP_PyNP"/>
    <property type="match status" value="1"/>
</dbReference>
<dbReference type="PROSITE" id="PS00647">
    <property type="entry name" value="THYMID_PHOSPHORYLASE"/>
    <property type="match status" value="1"/>
</dbReference>
<dbReference type="RefSeq" id="XP_013779236.1">
    <property type="nucleotide sequence ID" value="XM_013923782.2"/>
</dbReference>
<dbReference type="InterPro" id="IPR017872">
    <property type="entry name" value="Pyrmidine_PPase_CS"/>
</dbReference>
<dbReference type="SUPFAM" id="SSF47648">
    <property type="entry name" value="Nucleoside phosphorylase/phosphoribosyltransferase N-terminal domain"/>
    <property type="match status" value="1"/>
</dbReference>
<keyword evidence="1 3" id="KW-0328">Glycosyltransferase</keyword>
<dbReference type="NCBIfam" id="NF004490">
    <property type="entry name" value="PRK05820.1"/>
    <property type="match status" value="1"/>
</dbReference>
<dbReference type="Pfam" id="PF02885">
    <property type="entry name" value="Glycos_trans_3N"/>
    <property type="match status" value="1"/>
</dbReference>
<feature type="domain" description="Glycosyl transferase family 3" evidence="4">
    <location>
        <begin position="84"/>
        <end position="313"/>
    </location>
</feature>
<dbReference type="InterPro" id="IPR035902">
    <property type="entry name" value="Nuc_phospho_transferase"/>
</dbReference>
<dbReference type="Gene3D" id="3.40.1030.10">
    <property type="entry name" value="Nucleoside phosphorylase/phosphoribosyltransferase catalytic domain"/>
    <property type="match status" value="1"/>
</dbReference>
<dbReference type="Gene3D" id="1.20.970.10">
    <property type="entry name" value="Transferase, Pyrimidine Nucleoside Phosphorylase, Chain C"/>
    <property type="match status" value="1"/>
</dbReference>
<reference evidence="7" key="1">
    <citation type="submission" date="2025-08" db="UniProtKB">
        <authorList>
            <consortium name="RefSeq"/>
        </authorList>
    </citation>
    <scope>IDENTIFICATION</scope>
    <source>
        <tissue evidence="7">Muscle</tissue>
    </source>
</reference>
<dbReference type="Proteomes" id="UP000694941">
    <property type="component" value="Unplaced"/>
</dbReference>
<name>A0ABM1BCI0_LIMPO</name>
<evidence type="ECO:0000256" key="3">
    <source>
        <dbReference type="PIRNR" id="PIRNR000478"/>
    </source>
</evidence>
<comment type="catalytic activity">
    <reaction evidence="3">
        <text>thymidine + phosphate = 2-deoxy-alpha-D-ribose 1-phosphate + thymine</text>
        <dbReference type="Rhea" id="RHEA:16037"/>
        <dbReference type="ChEBI" id="CHEBI:17748"/>
        <dbReference type="ChEBI" id="CHEBI:17821"/>
        <dbReference type="ChEBI" id="CHEBI:43474"/>
        <dbReference type="ChEBI" id="CHEBI:57259"/>
        <dbReference type="EC" id="2.4.2.4"/>
    </reaction>
</comment>
<dbReference type="InterPro" id="IPR017459">
    <property type="entry name" value="Glycosyl_Trfase_fam3_N_dom"/>
</dbReference>
<dbReference type="PANTHER" id="PTHR10515:SF0">
    <property type="entry name" value="THYMIDINE PHOSPHORYLASE"/>
    <property type="match status" value="1"/>
</dbReference>
<evidence type="ECO:0000313" key="7">
    <source>
        <dbReference type="RefSeq" id="XP_013779236.1"/>
    </source>
</evidence>
<comment type="pathway">
    <text evidence="3">Pyrimidine metabolism; dTMP biosynthesis via salvage pathway; dTMP from thymine: step 1/2.</text>
</comment>
<gene>
    <name evidence="7" type="primary">LOC106463717</name>
</gene>
<dbReference type="InterPro" id="IPR000312">
    <property type="entry name" value="Glycosyl_Trfase_fam3"/>
</dbReference>
<dbReference type="SUPFAM" id="SSF52418">
    <property type="entry name" value="Nucleoside phosphorylase/phosphoribosyltransferase catalytic domain"/>
    <property type="match status" value="1"/>
</dbReference>
<dbReference type="GeneID" id="106463717"/>
<dbReference type="InterPro" id="IPR036320">
    <property type="entry name" value="Glycosyl_Trfase_fam3_N_dom_sf"/>
</dbReference>
<evidence type="ECO:0000259" key="5">
    <source>
        <dbReference type="Pfam" id="PF02885"/>
    </source>
</evidence>